<dbReference type="InterPro" id="IPR045531">
    <property type="entry name" value="DUF6468"/>
</dbReference>
<organism evidence="3 4">
    <name type="scientific">Rhizosaccharibacter radicis</name>
    <dbReference type="NCBI Taxonomy" id="2782605"/>
    <lineage>
        <taxon>Bacteria</taxon>
        <taxon>Pseudomonadati</taxon>
        <taxon>Pseudomonadota</taxon>
        <taxon>Alphaproteobacteria</taxon>
        <taxon>Acetobacterales</taxon>
        <taxon>Acetobacteraceae</taxon>
        <taxon>Rhizosaccharibacter</taxon>
    </lineage>
</organism>
<dbReference type="Proteomes" id="UP001524547">
    <property type="component" value="Unassembled WGS sequence"/>
</dbReference>
<evidence type="ECO:0000313" key="4">
    <source>
        <dbReference type="Proteomes" id="UP001524547"/>
    </source>
</evidence>
<evidence type="ECO:0000259" key="2">
    <source>
        <dbReference type="Pfam" id="PF20072"/>
    </source>
</evidence>
<dbReference type="RefSeq" id="WP_422920410.1">
    <property type="nucleotide sequence ID" value="NZ_JAMZEJ010000007.1"/>
</dbReference>
<feature type="domain" description="DUF6468" evidence="2">
    <location>
        <begin position="37"/>
        <end position="111"/>
    </location>
</feature>
<sequence length="169" mass="18638">MDTSMTGLDWGFQAVLVLLLLLTMVHAIRLERALGVLRRDRAALEELVAGFNESTRQAEDGIDRLRAAADGAGRQLGRQIDLARSLKNDLVFLGERGEKIADQLDKTVRRSKIAEPGRSQPERRAMREEDEPAAPSRGGPATTTSGSDEVPPPRSQAERDLMRALRLAR</sequence>
<gene>
    <name evidence="3" type="ORF">NFI88_12565</name>
</gene>
<proteinExistence type="predicted"/>
<feature type="compositionally biased region" description="Basic and acidic residues" evidence="1">
    <location>
        <begin position="109"/>
        <end position="127"/>
    </location>
</feature>
<evidence type="ECO:0000313" key="3">
    <source>
        <dbReference type="EMBL" id="MCQ8241668.1"/>
    </source>
</evidence>
<protein>
    <submittedName>
        <fullName evidence="3">DUF6468 domain-containing protein</fullName>
    </submittedName>
</protein>
<accession>A0ABT1VZ96</accession>
<reference evidence="3 4" key="1">
    <citation type="submission" date="2022-06" db="EMBL/GenBank/DDBJ databases">
        <title>Rhizosaccharibacter gen. nov. sp. nov. KSS12, endophytic bacteria isolated from sugarcane.</title>
        <authorList>
            <person name="Pitiwittayakul N."/>
        </authorList>
    </citation>
    <scope>NUCLEOTIDE SEQUENCE [LARGE SCALE GENOMIC DNA]</scope>
    <source>
        <strain evidence="3 4">KSS12</strain>
    </source>
</reference>
<dbReference type="EMBL" id="JAMZEJ010000007">
    <property type="protein sequence ID" value="MCQ8241668.1"/>
    <property type="molecule type" value="Genomic_DNA"/>
</dbReference>
<comment type="caution">
    <text evidence="3">The sequence shown here is derived from an EMBL/GenBank/DDBJ whole genome shotgun (WGS) entry which is preliminary data.</text>
</comment>
<name>A0ABT1VZ96_9PROT</name>
<feature type="region of interest" description="Disordered" evidence="1">
    <location>
        <begin position="109"/>
        <end position="169"/>
    </location>
</feature>
<evidence type="ECO:0000256" key="1">
    <source>
        <dbReference type="SAM" id="MobiDB-lite"/>
    </source>
</evidence>
<dbReference type="Pfam" id="PF20072">
    <property type="entry name" value="DUF6468"/>
    <property type="match status" value="1"/>
</dbReference>
<keyword evidence="4" id="KW-1185">Reference proteome</keyword>